<reference evidence="2" key="1">
    <citation type="submission" date="2013-12" db="EMBL/GenBank/DDBJ databases">
        <authorList>
            <person name="Linke B."/>
        </authorList>
    </citation>
    <scope>NUCLEOTIDE SEQUENCE [LARGE SCALE GENOMIC DNA]</scope>
    <source>
        <strain evidence="2">CRIB-18</strain>
    </source>
</reference>
<dbReference type="InterPro" id="IPR050037">
    <property type="entry name" value="CPn0927-like928-like"/>
</dbReference>
<evidence type="ECO:0000313" key="2">
    <source>
        <dbReference type="EMBL" id="CDR34424.1"/>
    </source>
</evidence>
<dbReference type="AlphaFoldDB" id="A0A090E0V4"/>
<evidence type="ECO:0000256" key="1">
    <source>
        <dbReference type="SAM" id="Phobius"/>
    </source>
</evidence>
<accession>A0A090E0V4</accession>
<organism evidence="2 3">
    <name type="scientific">Candidatus Criblamydia sequanensis CRIB-18</name>
    <dbReference type="NCBI Taxonomy" id="1437425"/>
    <lineage>
        <taxon>Bacteria</taxon>
        <taxon>Pseudomonadati</taxon>
        <taxon>Chlamydiota</taxon>
        <taxon>Chlamydiia</taxon>
        <taxon>Parachlamydiales</taxon>
        <taxon>Candidatus Criblamydiaceae</taxon>
        <taxon>Candidatus Criblamydia</taxon>
    </lineage>
</organism>
<dbReference type="RefSeq" id="WP_041017979.1">
    <property type="nucleotide sequence ID" value="NZ_CCEJ010000008.1"/>
</dbReference>
<dbReference type="EMBL" id="CCEJ010000008">
    <property type="protein sequence ID" value="CDR34424.1"/>
    <property type="molecule type" value="Genomic_DNA"/>
</dbReference>
<proteinExistence type="predicted"/>
<sequence length="367" mass="41714">MSTAVSFHSQFLGNNPFYQEADYESKLKADFNVEKALPIAFQESLIHKIGRIAFYIFSIIVFPIGIFNFIHWVGGKFIVRSSSPTKMGCSADHAYQLRKRFDPKEKWKVKRFSLPIDEAGTKIDVSIVGRIETLANKRWLINCDGNQSFYENTLQQFNKDNISRKDFKRLLKLTDSNAILFNYPDVGASEGSGRKDLEKAYKTILNFVESDKGLDAEEVISFHTSLGGGVKAAIVEEHEFKPSKKYVYVENQVFDTLSNAIGDHVSRLLQPISHLFFWDMDAVKGSKSLKVPEIILQRGDVSQYTEIHDSEKILGDGLVSKTNNLAKRLLDDPTVDRTKKKFIATNEDHGKELKEPEFLAKQILSFL</sequence>
<dbReference type="eggNOG" id="COG1073">
    <property type="taxonomic scope" value="Bacteria"/>
</dbReference>
<dbReference type="Proteomes" id="UP000031552">
    <property type="component" value="Unassembled WGS sequence"/>
</dbReference>
<keyword evidence="3" id="KW-1185">Reference proteome</keyword>
<dbReference type="Pfam" id="PF05677">
    <property type="entry name" value="DUF818"/>
    <property type="match status" value="1"/>
</dbReference>
<dbReference type="NCBIfam" id="NF042907">
    <property type="entry name" value="CPn0927_CPn0928"/>
    <property type="match status" value="1"/>
</dbReference>
<feature type="transmembrane region" description="Helical" evidence="1">
    <location>
        <begin position="52"/>
        <end position="74"/>
    </location>
</feature>
<comment type="caution">
    <text evidence="2">The sequence shown here is derived from an EMBL/GenBank/DDBJ whole genome shotgun (WGS) entry which is preliminary data.</text>
</comment>
<dbReference type="InterPro" id="IPR008536">
    <property type="entry name" value="DUF818"/>
</dbReference>
<protein>
    <submittedName>
        <fullName evidence="2">Conserved putative membrane protein</fullName>
    </submittedName>
</protein>
<keyword evidence="1" id="KW-0812">Transmembrane</keyword>
<keyword evidence="1" id="KW-1133">Transmembrane helix</keyword>
<keyword evidence="1" id="KW-0472">Membrane</keyword>
<reference evidence="2" key="2">
    <citation type="submission" date="2014-09" db="EMBL/GenBank/DDBJ databases">
        <title>Criblamydia sequanensis harbors a mega-plasmid encoding arsenite resistance.</title>
        <authorList>
            <person name="Bertelli C."/>
            <person name="Goesmann A."/>
            <person name="Greub G."/>
        </authorList>
    </citation>
    <scope>NUCLEOTIDE SEQUENCE [LARGE SCALE GENOMIC DNA]</scope>
    <source>
        <strain evidence="2">CRIB-18</strain>
    </source>
</reference>
<gene>
    <name evidence="2" type="ORF">CSEC_1610</name>
</gene>
<evidence type="ECO:0000313" key="3">
    <source>
        <dbReference type="Proteomes" id="UP000031552"/>
    </source>
</evidence>
<dbReference type="STRING" id="1437425.CSEC_1610"/>
<dbReference type="OrthoDB" id="17303at2"/>
<name>A0A090E0V4_9BACT</name>